<evidence type="ECO:0000256" key="3">
    <source>
        <dbReference type="SAM" id="SignalP"/>
    </source>
</evidence>
<protein>
    <submittedName>
        <fullName evidence="4">Uncharacterized protein</fullName>
    </submittedName>
</protein>
<keyword evidence="2" id="KW-0472">Membrane</keyword>
<evidence type="ECO:0000313" key="4">
    <source>
        <dbReference type="EMBL" id="RNL99428.1"/>
    </source>
</evidence>
<keyword evidence="2" id="KW-0812">Transmembrane</keyword>
<feature type="compositionally biased region" description="Low complexity" evidence="1">
    <location>
        <begin position="200"/>
        <end position="215"/>
    </location>
</feature>
<proteinExistence type="predicted"/>
<feature type="chain" id="PRO_5046170542" evidence="3">
    <location>
        <begin position="31"/>
        <end position="331"/>
    </location>
</feature>
<keyword evidence="5" id="KW-1185">Reference proteome</keyword>
<dbReference type="Proteomes" id="UP000280698">
    <property type="component" value="Unassembled WGS sequence"/>
</dbReference>
<feature type="signal peptide" evidence="3">
    <location>
        <begin position="1"/>
        <end position="30"/>
    </location>
</feature>
<accession>A0ABX9WHA5</accession>
<feature type="region of interest" description="Disordered" evidence="1">
    <location>
        <begin position="247"/>
        <end position="331"/>
    </location>
</feature>
<keyword evidence="3" id="KW-0732">Signal</keyword>
<keyword evidence="2" id="KW-1133">Transmembrane helix</keyword>
<comment type="caution">
    <text evidence="4">The sequence shown here is derived from an EMBL/GenBank/DDBJ whole genome shotgun (WGS) entry which is preliminary data.</text>
</comment>
<dbReference type="RefSeq" id="WP_123240662.1">
    <property type="nucleotide sequence ID" value="NZ_JAAHBY010000021.1"/>
</dbReference>
<evidence type="ECO:0000256" key="1">
    <source>
        <dbReference type="SAM" id="MobiDB-lite"/>
    </source>
</evidence>
<feature type="region of interest" description="Disordered" evidence="1">
    <location>
        <begin position="161"/>
        <end position="215"/>
    </location>
</feature>
<dbReference type="EMBL" id="RJLN01000021">
    <property type="protein sequence ID" value="RNL99428.1"/>
    <property type="molecule type" value="Genomic_DNA"/>
</dbReference>
<feature type="transmembrane region" description="Helical" evidence="2">
    <location>
        <begin position="222"/>
        <end position="241"/>
    </location>
</feature>
<feature type="compositionally biased region" description="Pro residues" evidence="1">
    <location>
        <begin position="170"/>
        <end position="182"/>
    </location>
</feature>
<evidence type="ECO:0000313" key="5">
    <source>
        <dbReference type="Proteomes" id="UP000280698"/>
    </source>
</evidence>
<gene>
    <name evidence="4" type="ORF">EFE23_10270</name>
</gene>
<sequence length="331" mass="32969">MSVRRHAARMGLVGAVLGGLLIVASSPASADGDRVAVRSASSFTVGGSPGGVAVEVRKRTDGCVMLRTALALRLDGVRPEQVRVQVNSDGRWWPVPVSGGSGAVATARTSPAEPTLCKGKGRTVRYRVAFLAGVADGRLTVIGEATTAAGRLIGRASTAARVVGGAKAPSPTPSRKPSPTPTPSAEVTEPSAEDTGSAVAALGPTAGAPSAAADSSSGGSPIMWFGILLVLVGAGLIALLIRRNRAEKAGEGDAYPQVPLPRATGGTTYRSGGPVAPVYGQQPPTPTVYGGSATPRATGNVYGAPAAGDQPGGEPPAAGPDATTVLPRPPR</sequence>
<reference evidence="4 5" key="1">
    <citation type="submission" date="2018-11" db="EMBL/GenBank/DDBJ databases">
        <title>Micromonospora sp. PPF5-17, a new actinomycetes isolated from a hot spring soil.</title>
        <authorList>
            <person name="Thawai C."/>
        </authorList>
    </citation>
    <scope>NUCLEOTIDE SEQUENCE [LARGE SCALE GENOMIC DNA]</scope>
    <source>
        <strain evidence="4 5">PPF5-17</strain>
    </source>
</reference>
<name>A0ABX9WHA5_9ACTN</name>
<organism evidence="4 5">
    <name type="scientific">Micromonospora solifontis</name>
    <dbReference type="NCBI Taxonomy" id="2487138"/>
    <lineage>
        <taxon>Bacteria</taxon>
        <taxon>Bacillati</taxon>
        <taxon>Actinomycetota</taxon>
        <taxon>Actinomycetes</taxon>
        <taxon>Micromonosporales</taxon>
        <taxon>Micromonosporaceae</taxon>
        <taxon>Micromonospora</taxon>
    </lineage>
</organism>
<evidence type="ECO:0000256" key="2">
    <source>
        <dbReference type="SAM" id="Phobius"/>
    </source>
</evidence>